<reference evidence="2 3" key="1">
    <citation type="journal article" date="2018" name="Science">
        <title>The opium poppy genome and morphinan production.</title>
        <authorList>
            <person name="Guo L."/>
            <person name="Winzer T."/>
            <person name="Yang X."/>
            <person name="Li Y."/>
            <person name="Ning Z."/>
            <person name="He Z."/>
            <person name="Teodor R."/>
            <person name="Lu Y."/>
            <person name="Bowser T.A."/>
            <person name="Graham I.A."/>
            <person name="Ye K."/>
        </authorList>
    </citation>
    <scope>NUCLEOTIDE SEQUENCE [LARGE SCALE GENOMIC DNA]</scope>
    <source>
        <strain evidence="3">cv. HN1</strain>
        <tissue evidence="2">Leaves</tissue>
    </source>
</reference>
<evidence type="ECO:0000256" key="1">
    <source>
        <dbReference type="SAM" id="MobiDB-lite"/>
    </source>
</evidence>
<gene>
    <name evidence="2" type="ORF">C5167_024044</name>
</gene>
<name>A0A4Y7JQE3_PAPSO</name>
<evidence type="ECO:0000313" key="2">
    <source>
        <dbReference type="EMBL" id="RZC62270.1"/>
    </source>
</evidence>
<dbReference type="Proteomes" id="UP000316621">
    <property type="component" value="Chromosome 5"/>
</dbReference>
<accession>A0A4Y7JQE3</accession>
<evidence type="ECO:0000313" key="3">
    <source>
        <dbReference type="Proteomes" id="UP000316621"/>
    </source>
</evidence>
<organism evidence="2 3">
    <name type="scientific">Papaver somniferum</name>
    <name type="common">Opium poppy</name>
    <dbReference type="NCBI Taxonomy" id="3469"/>
    <lineage>
        <taxon>Eukaryota</taxon>
        <taxon>Viridiplantae</taxon>
        <taxon>Streptophyta</taxon>
        <taxon>Embryophyta</taxon>
        <taxon>Tracheophyta</taxon>
        <taxon>Spermatophyta</taxon>
        <taxon>Magnoliopsida</taxon>
        <taxon>Ranunculales</taxon>
        <taxon>Papaveraceae</taxon>
        <taxon>Papaveroideae</taxon>
        <taxon>Papaver</taxon>
    </lineage>
</organism>
<dbReference type="AlphaFoldDB" id="A0A4Y7JQE3"/>
<sequence>MWSAQEQKYSRLSSLHLVMDRDSSIESGVRKRKNTDSTTPEQARVNRMKRKGVILEKRSSKQKN</sequence>
<feature type="compositionally biased region" description="Basic and acidic residues" evidence="1">
    <location>
        <begin position="53"/>
        <end position="64"/>
    </location>
</feature>
<protein>
    <submittedName>
        <fullName evidence="2">Uncharacterized protein</fullName>
    </submittedName>
</protein>
<keyword evidence="3" id="KW-1185">Reference proteome</keyword>
<dbReference type="Gramene" id="RZC62270">
    <property type="protein sequence ID" value="RZC62270"/>
    <property type="gene ID" value="C5167_024044"/>
</dbReference>
<proteinExistence type="predicted"/>
<dbReference type="EMBL" id="CM010719">
    <property type="protein sequence ID" value="RZC62270.1"/>
    <property type="molecule type" value="Genomic_DNA"/>
</dbReference>
<feature type="region of interest" description="Disordered" evidence="1">
    <location>
        <begin position="21"/>
        <end position="64"/>
    </location>
</feature>